<keyword evidence="2" id="KW-1185">Reference proteome</keyword>
<protein>
    <submittedName>
        <fullName evidence="1">Uncharacterized protein</fullName>
    </submittedName>
</protein>
<sequence length="75" mass="9100">MSNELRNIIPTPPPPGDKIFATQQVSSEFYREVQHRQELQRYCEWYYATAALHRQELQKMRRELNIFGLFVRNRC</sequence>
<accession>A0AAV3XQ22</accession>
<dbReference type="RefSeq" id="WP_226590456.1">
    <property type="nucleotide sequence ID" value="NZ_BLAY01000173.1"/>
</dbReference>
<name>A0AAV3XQ22_9CYAN</name>
<dbReference type="Proteomes" id="UP001050975">
    <property type="component" value="Unassembled WGS sequence"/>
</dbReference>
<proteinExistence type="predicted"/>
<gene>
    <name evidence="1" type="ORF">MiSe_74400</name>
</gene>
<organism evidence="1 2">
    <name type="scientific">Microseira wollei NIES-4236</name>
    <dbReference type="NCBI Taxonomy" id="2530354"/>
    <lineage>
        <taxon>Bacteria</taxon>
        <taxon>Bacillati</taxon>
        <taxon>Cyanobacteriota</taxon>
        <taxon>Cyanophyceae</taxon>
        <taxon>Oscillatoriophycideae</taxon>
        <taxon>Aerosakkonematales</taxon>
        <taxon>Aerosakkonemataceae</taxon>
        <taxon>Microseira</taxon>
    </lineage>
</organism>
<evidence type="ECO:0000313" key="1">
    <source>
        <dbReference type="EMBL" id="GET42622.1"/>
    </source>
</evidence>
<dbReference type="AlphaFoldDB" id="A0AAV3XQ22"/>
<reference evidence="1" key="1">
    <citation type="submission" date="2019-10" db="EMBL/GenBank/DDBJ databases">
        <title>Draft genome sequece of Microseira wollei NIES-4236.</title>
        <authorList>
            <person name="Yamaguchi H."/>
            <person name="Suzuki S."/>
            <person name="Kawachi M."/>
        </authorList>
    </citation>
    <scope>NUCLEOTIDE SEQUENCE</scope>
    <source>
        <strain evidence="1">NIES-4236</strain>
    </source>
</reference>
<dbReference type="EMBL" id="BLAY01000173">
    <property type="protein sequence ID" value="GET42622.1"/>
    <property type="molecule type" value="Genomic_DNA"/>
</dbReference>
<comment type="caution">
    <text evidence="1">The sequence shown here is derived from an EMBL/GenBank/DDBJ whole genome shotgun (WGS) entry which is preliminary data.</text>
</comment>
<evidence type="ECO:0000313" key="2">
    <source>
        <dbReference type="Proteomes" id="UP001050975"/>
    </source>
</evidence>